<organism evidence="4 5">
    <name type="scientific">Scleropages formosus</name>
    <name type="common">Asian bonytongue</name>
    <name type="synonym">Osteoglossum formosum</name>
    <dbReference type="NCBI Taxonomy" id="113540"/>
    <lineage>
        <taxon>Eukaryota</taxon>
        <taxon>Metazoa</taxon>
        <taxon>Chordata</taxon>
        <taxon>Craniata</taxon>
        <taxon>Vertebrata</taxon>
        <taxon>Euteleostomi</taxon>
        <taxon>Actinopterygii</taxon>
        <taxon>Neopterygii</taxon>
        <taxon>Teleostei</taxon>
        <taxon>Osteoglossocephala</taxon>
        <taxon>Osteoglossomorpha</taxon>
        <taxon>Osteoglossiformes</taxon>
        <taxon>Osteoglossidae</taxon>
        <taxon>Scleropages</taxon>
    </lineage>
</organism>
<dbReference type="Gene3D" id="1.20.1310.10">
    <property type="entry name" value="Cullin Repeats"/>
    <property type="match status" value="1"/>
</dbReference>
<evidence type="ECO:0000313" key="5">
    <source>
        <dbReference type="Proteomes" id="UP000034805"/>
    </source>
</evidence>
<dbReference type="SUPFAM" id="SSF74788">
    <property type="entry name" value="Cullin repeat-like"/>
    <property type="match status" value="1"/>
</dbReference>
<feature type="compositionally biased region" description="Low complexity" evidence="2">
    <location>
        <begin position="218"/>
        <end position="236"/>
    </location>
</feature>
<dbReference type="PANTHER" id="PTHR11932">
    <property type="entry name" value="CULLIN"/>
    <property type="match status" value="1"/>
</dbReference>
<dbReference type="FunFam" id="1.20.1310.10:FF:000059">
    <property type="entry name" value="Cullin-4B"/>
    <property type="match status" value="1"/>
</dbReference>
<protein>
    <recommendedName>
        <fullName evidence="3">Cullin N-terminal domain-containing protein</fullName>
    </recommendedName>
</protein>
<proteinExistence type="inferred from homology"/>
<name>A0A0P7VSB0_SCLFO</name>
<reference evidence="4 5" key="1">
    <citation type="submission" date="2015-08" db="EMBL/GenBank/DDBJ databases">
        <title>The genome of the Asian arowana (Scleropages formosus).</title>
        <authorList>
            <person name="Tan M.H."/>
            <person name="Gan H.M."/>
            <person name="Croft L.J."/>
            <person name="Austin C.M."/>
        </authorList>
    </citation>
    <scope>NUCLEOTIDE SEQUENCE [LARGE SCALE GENOMIC DNA]</scope>
    <source>
        <strain evidence="4">Aro1</strain>
    </source>
</reference>
<evidence type="ECO:0000259" key="3">
    <source>
        <dbReference type="Pfam" id="PF00888"/>
    </source>
</evidence>
<sequence length="397" mass="43355">MQTRPVYMRKERSRLCRGRNVTSLNSAPPRYAQARRLHAANDIRSGQKHFRRVNGAQSYPDISAASVKTTNAAVRVICVASSSWNEAWRLSAINKIRTHPVFKEDCQEEVVTGHLSSARRSGAEPPAEPLFTYYCLFLAEQSRGLSEALARSLSLSSIYTDTLWLLGFVFFMFPTGISSPNPPAPAQEARQAADGNGTGGFPASKKRRVALPEKDDSGSVSSSPSKNSSTCSPSASVHSRKKLRFEEPLDAAGLDVKMAEESCANRAKQVLLSGAGALGASGALGAAAHRANGLNKTAGAAPFCGGKAGTAKKLVIKNFREKPKLPENYTDETWQKLREAVEAIQNSTSIKYNLEELYQAVENLCSHKISAKLYKQLRAVCEEHIKAQIHQFREYPL</sequence>
<dbReference type="Pfam" id="PF00888">
    <property type="entry name" value="Cullin"/>
    <property type="match status" value="1"/>
</dbReference>
<dbReference type="InterPro" id="IPR001373">
    <property type="entry name" value="Cullin_N"/>
</dbReference>
<dbReference type="EMBL" id="JARO02001025">
    <property type="protein sequence ID" value="KPP76701.1"/>
    <property type="molecule type" value="Genomic_DNA"/>
</dbReference>
<feature type="domain" description="Cullin N-terminal" evidence="3">
    <location>
        <begin position="334"/>
        <end position="391"/>
    </location>
</feature>
<dbReference type="InterPro" id="IPR045093">
    <property type="entry name" value="Cullin"/>
</dbReference>
<evidence type="ECO:0000256" key="2">
    <source>
        <dbReference type="SAM" id="MobiDB-lite"/>
    </source>
</evidence>
<dbReference type="Proteomes" id="UP000034805">
    <property type="component" value="Unassembled WGS sequence"/>
</dbReference>
<evidence type="ECO:0000256" key="1">
    <source>
        <dbReference type="ARBA" id="ARBA00006019"/>
    </source>
</evidence>
<accession>A0A0P7VSB0</accession>
<dbReference type="GO" id="GO:0006511">
    <property type="term" value="P:ubiquitin-dependent protein catabolic process"/>
    <property type="evidence" value="ECO:0007669"/>
    <property type="project" value="InterPro"/>
</dbReference>
<comment type="similarity">
    <text evidence="1">Belongs to the cullin family.</text>
</comment>
<dbReference type="AlphaFoldDB" id="A0A0P7VSB0"/>
<evidence type="ECO:0000313" key="4">
    <source>
        <dbReference type="EMBL" id="KPP76701.1"/>
    </source>
</evidence>
<comment type="caution">
    <text evidence="4">The sequence shown here is derived from an EMBL/GenBank/DDBJ whole genome shotgun (WGS) entry which is preliminary data.</text>
</comment>
<gene>
    <name evidence="4" type="ORF">Z043_103934</name>
</gene>
<dbReference type="InterPro" id="IPR016159">
    <property type="entry name" value="Cullin_repeat-like_dom_sf"/>
</dbReference>
<dbReference type="GO" id="GO:0031625">
    <property type="term" value="F:ubiquitin protein ligase binding"/>
    <property type="evidence" value="ECO:0007669"/>
    <property type="project" value="InterPro"/>
</dbReference>
<feature type="region of interest" description="Disordered" evidence="2">
    <location>
        <begin position="181"/>
        <end position="239"/>
    </location>
</feature>